<organism evidence="1 2">
    <name type="scientific">Vaccinium darrowii</name>
    <dbReference type="NCBI Taxonomy" id="229202"/>
    <lineage>
        <taxon>Eukaryota</taxon>
        <taxon>Viridiplantae</taxon>
        <taxon>Streptophyta</taxon>
        <taxon>Embryophyta</taxon>
        <taxon>Tracheophyta</taxon>
        <taxon>Spermatophyta</taxon>
        <taxon>Magnoliopsida</taxon>
        <taxon>eudicotyledons</taxon>
        <taxon>Gunneridae</taxon>
        <taxon>Pentapetalae</taxon>
        <taxon>asterids</taxon>
        <taxon>Ericales</taxon>
        <taxon>Ericaceae</taxon>
        <taxon>Vaccinioideae</taxon>
        <taxon>Vaccinieae</taxon>
        <taxon>Vaccinium</taxon>
    </lineage>
</organism>
<dbReference type="Proteomes" id="UP000828048">
    <property type="component" value="Chromosome 9"/>
</dbReference>
<protein>
    <submittedName>
        <fullName evidence="1">Uncharacterized protein</fullName>
    </submittedName>
</protein>
<dbReference type="EMBL" id="CM037159">
    <property type="protein sequence ID" value="KAH7865892.1"/>
    <property type="molecule type" value="Genomic_DNA"/>
</dbReference>
<evidence type="ECO:0000313" key="1">
    <source>
        <dbReference type="EMBL" id="KAH7865892.1"/>
    </source>
</evidence>
<sequence>MAFMAVLESDLRALSAEARRRYPALKDGAEHAILKLRSLSSPSEIAQNEDILRIFLMACEVKTVKLSVIGLSCLQKLISHDAVAPSALKEILATLKDHAEMADESVQLKTLQTILIIFQSRLQPENEGNMSQALGICLRLLENNRSTDSVRNTAAATFRQAVALIFDHVVCAESLPAGKLGSGGYISRSSSVTSDINRSINLAESLEHDFISGGPSLMRETLTKSGKLGLRLLEDLTALAAGGSAIWLRVSNIQRTFALDILEFILSNYVVVFRTLVSFEQVLRHQICSLLMTSLRTNAELEGEAGEPYFRRLVLRSVAHIIRLYSSSLITECEVFLSMLVKVISLDLPLWHRILVLEVLRGFCVEARTLRILFQNFDMNPKNTNVVDGMVKALARVVSSVQVQDSSEESLAAVAGMFSSKAKGIEWSLDTDASNTAVLVASEAHAITLAIEGLLGVVFTVATLTDEAVDVGELESPRCDSDPSAKYTGETAVLCVSMVDSTWLTILDALSLILTKSQGEAIILEILKGYQAFTQACGVLHAVEPLNSFLASLCKFTINIPSDPDRRSSLQSPGPRRSEYLVDQRDGVILTPKNVQALRTLFNVAHRLHNVLGPSWVLVLETLAALDRAIHSPHATTQEISAAVPKLTRESSGQSSDFTILSSLNSQLFESSALMNISAVKSLLSALCQLSHQCVAEAASGFGQASSQKIGSISFSVERIISILVNNLHRVEPLWDQVVGHFLELADNSNQHLRNKAFDALDQSICAVLGSDQFQENAAFRLHGESCDMEALHAELRSLECAIISPLRVLYFSMQSNDIRAGALKILLHVLERHGERLHYSWPSILEMLRSVAAESEKDLVTLGFQSLRVIMNDGLSSIPADCLHVCIDVTGAYSAQNTELNISLTAIGLLWTTTDFIAKGLLYGLKEENGTGILDVQFNSKQMEDVNREEVANSINGFSDQAPLMIMVDRDKLLFSVFSLLQKLGADERPEVRNSAVRTLFQTLGSHGHKLSKSMWEDCLGNYVFPTLERASHLAATSSKDEWQGKELGTRGGKAVHMLIHHSRNTAQKQWDETLVLVLGGIARLLRSFFPFLRSLRNFWSGWESLLLSVKSSILHGSKEVSLAAINCLQSTVISHSPKGNLPMDYLKSVLDVYELVLQNSHNYGANAASKVKQEILHSLGELYVQAQGMFDDGMYTRLLAVIHTAVKQASTTNNNFEAEFGHVPPLQRTVLEILPLLHPAEHLSSMWSLFLGEILQYLPISDSSLENVDKTDKTSSGHHVNGSNKMIMHEMTNSGSPRTESPSISSGSNNCVAMASNPSYLLAEKLIPVLVDLFLQAPASEKCIIFPEIVQGLARCMTTRRDNPEGSLWRLAVEGFNRILVDDINKLRIIRGSDPIIGRPSRIRLWKEVADVYEIFLLGYCGRALPPNSLSIATLKADESLEMNILDILGDKILKSQIDAPTDILQRLVSTLDRCASRTCSLPVETVELMPSHCSRFSLTCLQKLFLLSSYNNEVCDWSLVRSEVSKISIMILLTRCDYILKKFLIDEKDLGDRPFPAARLDEIIFVLEELARLVIHSDTVSVLPLHPYLKGGLVEENRDKRPHLFILFPSFCQLVISREGRVRELVQLLLKLISTELALDKINLAS</sequence>
<proteinExistence type="predicted"/>
<accession>A0ACB7ZIN3</accession>
<gene>
    <name evidence="1" type="ORF">Vadar_012763</name>
</gene>
<reference evidence="1 2" key="1">
    <citation type="journal article" date="2021" name="Hortic Res">
        <title>High-quality reference genome and annotation aids understanding of berry development for evergreen blueberry (Vaccinium darrowii).</title>
        <authorList>
            <person name="Yu J."/>
            <person name="Hulse-Kemp A.M."/>
            <person name="Babiker E."/>
            <person name="Staton M."/>
        </authorList>
    </citation>
    <scope>NUCLEOTIDE SEQUENCE [LARGE SCALE GENOMIC DNA]</scope>
    <source>
        <strain evidence="2">cv. NJ 8807/NJ 8810</strain>
        <tissue evidence="1">Young leaf</tissue>
    </source>
</reference>
<name>A0ACB7ZIN3_9ERIC</name>
<comment type="caution">
    <text evidence="1">The sequence shown here is derived from an EMBL/GenBank/DDBJ whole genome shotgun (WGS) entry which is preliminary data.</text>
</comment>
<evidence type="ECO:0000313" key="2">
    <source>
        <dbReference type="Proteomes" id="UP000828048"/>
    </source>
</evidence>
<keyword evidence="2" id="KW-1185">Reference proteome</keyword>